<organism evidence="1 2">
    <name type="scientific">[Eubacterium] hominis</name>
    <dbReference type="NCBI Taxonomy" id="2764325"/>
    <lineage>
        <taxon>Bacteria</taxon>
        <taxon>Bacillati</taxon>
        <taxon>Bacillota</taxon>
        <taxon>Erysipelotrichia</taxon>
        <taxon>Erysipelotrichales</taxon>
        <taxon>Erysipelotrichaceae</taxon>
        <taxon>Amedibacillus</taxon>
    </lineage>
</organism>
<proteinExistence type="predicted"/>
<dbReference type="EMBL" id="CP060636">
    <property type="protein sequence ID" value="QNM11220.1"/>
    <property type="molecule type" value="Genomic_DNA"/>
</dbReference>
<dbReference type="PANTHER" id="PTHR40056">
    <property type="entry name" value="HYPOTHETICAL CYTOSOLIC PROTEIN"/>
    <property type="match status" value="1"/>
</dbReference>
<dbReference type="AlphaFoldDB" id="A0A7G9GK88"/>
<keyword evidence="2" id="KW-1185">Reference proteome</keyword>
<dbReference type="Proteomes" id="UP000515856">
    <property type="component" value="Chromosome"/>
</dbReference>
<sequence length="176" mass="20577">MKNDTTLTAFHCPRWKELPDMDLYMDQVVTLLNTYLKDFCLEQQGKAITSTMINNYVKHGIVTPPVKKRYNRKHLAYLIVVCILKTVFRMDEISDLIRVQMDMYPQDQAYDYFCAELECCLYSICTHKRVKHIPSDDEGSPIVDLIRNTIQAVAYTAYVRDAVRNYERDTDTGKDD</sequence>
<dbReference type="Pfam" id="PF08876">
    <property type="entry name" value="DUF1836"/>
    <property type="match status" value="1"/>
</dbReference>
<reference evidence="1 2" key="1">
    <citation type="submission" date="2020-08" db="EMBL/GenBank/DDBJ databases">
        <authorList>
            <person name="Liu C."/>
            <person name="Sun Q."/>
        </authorList>
    </citation>
    <scope>NUCLEOTIDE SEQUENCE [LARGE SCALE GENOMIC DNA]</scope>
    <source>
        <strain evidence="1 2">NSJ-61</strain>
    </source>
</reference>
<dbReference type="KEGG" id="ehn:H9Q80_13240"/>
<dbReference type="PANTHER" id="PTHR40056:SF1">
    <property type="entry name" value="DUF1836 DOMAIN-CONTAINING PROTEIN"/>
    <property type="match status" value="1"/>
</dbReference>
<dbReference type="InterPro" id="IPR014975">
    <property type="entry name" value="DUF1836"/>
</dbReference>
<gene>
    <name evidence="1" type="ORF">H9Q80_13240</name>
</gene>
<evidence type="ECO:0000313" key="2">
    <source>
        <dbReference type="Proteomes" id="UP000515856"/>
    </source>
</evidence>
<protein>
    <submittedName>
        <fullName evidence="1">DUF1836 domain-containing protein</fullName>
    </submittedName>
</protein>
<dbReference type="RefSeq" id="WP_117451679.1">
    <property type="nucleotide sequence ID" value="NZ_CP060636.1"/>
</dbReference>
<evidence type="ECO:0000313" key="1">
    <source>
        <dbReference type="EMBL" id="QNM11220.1"/>
    </source>
</evidence>
<name>A0A7G9GK88_9FIRM</name>
<accession>A0A7G9GK88</accession>